<proteinExistence type="predicted"/>
<dbReference type="GO" id="GO:0016757">
    <property type="term" value="F:glycosyltransferase activity"/>
    <property type="evidence" value="ECO:0007669"/>
    <property type="project" value="InterPro"/>
</dbReference>
<evidence type="ECO:0000259" key="1">
    <source>
        <dbReference type="Pfam" id="PF00534"/>
    </source>
</evidence>
<keyword evidence="3" id="KW-0808">Transferase</keyword>
<sequence>MSASEIKTQSVYRPEQQAQGADYRPAVILQVLPELDTGGVERGTVDIARAIVDGGGVALVASQGGRLERELDRFGARHITLPLKSKNLFTMRRNIDALVDLIRAEGVDIIHARSRAPAWSAYFAARKAGIPFVTTFHGTYSGYNNLFKKRYNAIMTMGDQVIAISNHIADHIRKFYKMDSARLNIVPRGTNTDLFNPENVSQERLIALSNQWRLTGEEYVIMLPGRITRWKGHCFLIKALPAVFEALGHRNVRCLMVGSDQGRTAYRDEVLALTKKLGLEDIVHIVEHCADMPAAYMLADVVACPSIEPEAFGRIPSEAQAMGRPVVSTAHGGAMETVLPGETGWLVTPNQVDQLSVALVQILRLTPEKRAALAQKGRRHVIENYSLTQMAEKTLAVYEKALKGAIRNAA</sequence>
<dbReference type="RefSeq" id="WP_062950434.1">
    <property type="nucleotide sequence ID" value="NZ_LPVY01000005.1"/>
</dbReference>
<evidence type="ECO:0000259" key="2">
    <source>
        <dbReference type="Pfam" id="PF13439"/>
    </source>
</evidence>
<accession>A0A154L8T7</accession>
<feature type="domain" description="Glycosyltransferase subfamily 4-like N-terminal" evidence="2">
    <location>
        <begin position="38"/>
        <end position="193"/>
    </location>
</feature>
<dbReference type="Gene3D" id="3.40.50.2000">
    <property type="entry name" value="Glycogen Phosphorylase B"/>
    <property type="match status" value="2"/>
</dbReference>
<dbReference type="AlphaFoldDB" id="A0A154L8T7"/>
<dbReference type="Pfam" id="PF00534">
    <property type="entry name" value="Glycos_transf_1"/>
    <property type="match status" value="1"/>
</dbReference>
<dbReference type="InterPro" id="IPR028098">
    <property type="entry name" value="Glyco_trans_4-like_N"/>
</dbReference>
<dbReference type="OrthoDB" id="5147801at2"/>
<evidence type="ECO:0000313" key="4">
    <source>
        <dbReference type="Proteomes" id="UP000076335"/>
    </source>
</evidence>
<organism evidence="3 4">
    <name type="scientific">Thalassospira lucentensis</name>
    <dbReference type="NCBI Taxonomy" id="168935"/>
    <lineage>
        <taxon>Bacteria</taxon>
        <taxon>Pseudomonadati</taxon>
        <taxon>Pseudomonadota</taxon>
        <taxon>Alphaproteobacteria</taxon>
        <taxon>Rhodospirillales</taxon>
        <taxon>Thalassospiraceae</taxon>
        <taxon>Thalassospira</taxon>
    </lineage>
</organism>
<comment type="caution">
    <text evidence="3">The sequence shown here is derived from an EMBL/GenBank/DDBJ whole genome shotgun (WGS) entry which is preliminary data.</text>
</comment>
<dbReference type="InterPro" id="IPR001296">
    <property type="entry name" value="Glyco_trans_1"/>
</dbReference>
<dbReference type="CDD" id="cd03819">
    <property type="entry name" value="GT4_WavL-like"/>
    <property type="match status" value="1"/>
</dbReference>
<protein>
    <submittedName>
        <fullName evidence="3">Glycosyl transferase</fullName>
    </submittedName>
</protein>
<dbReference type="EMBL" id="LPVY01000005">
    <property type="protein sequence ID" value="KZB66974.1"/>
    <property type="molecule type" value="Genomic_DNA"/>
</dbReference>
<name>A0A154L8T7_9PROT</name>
<dbReference type="Proteomes" id="UP000076335">
    <property type="component" value="Unassembled WGS sequence"/>
</dbReference>
<dbReference type="Pfam" id="PF13439">
    <property type="entry name" value="Glyco_transf_4"/>
    <property type="match status" value="1"/>
</dbReference>
<dbReference type="SUPFAM" id="SSF53756">
    <property type="entry name" value="UDP-Glycosyltransferase/glycogen phosphorylase"/>
    <property type="match status" value="1"/>
</dbReference>
<feature type="domain" description="Glycosyl transferase family 1" evidence="1">
    <location>
        <begin position="210"/>
        <end position="379"/>
    </location>
</feature>
<dbReference type="PANTHER" id="PTHR12526">
    <property type="entry name" value="GLYCOSYLTRANSFERASE"/>
    <property type="match status" value="1"/>
</dbReference>
<dbReference type="PANTHER" id="PTHR12526:SF638">
    <property type="entry name" value="SPORE COAT PROTEIN SA"/>
    <property type="match status" value="1"/>
</dbReference>
<reference evidence="3 4" key="1">
    <citation type="submission" date="2015-12" db="EMBL/GenBank/DDBJ databases">
        <title>Genome sequence of Thalassospira lucentensis MCCC 1A02072.</title>
        <authorList>
            <person name="Lu L."/>
            <person name="Lai Q."/>
            <person name="Shao Z."/>
            <person name="Qian P."/>
        </authorList>
    </citation>
    <scope>NUCLEOTIDE SEQUENCE [LARGE SCALE GENOMIC DNA]</scope>
    <source>
        <strain evidence="3 4">MCCC 1A02072</strain>
    </source>
</reference>
<gene>
    <name evidence="3" type="ORF">AUP42_15760</name>
</gene>
<evidence type="ECO:0000313" key="3">
    <source>
        <dbReference type="EMBL" id="KZB66974.1"/>
    </source>
</evidence>